<dbReference type="EMBL" id="CP059693">
    <property type="protein sequence ID" value="WDE10109.1"/>
    <property type="molecule type" value="Genomic_DNA"/>
</dbReference>
<name>A0ABY7V941_9GAMM</name>
<dbReference type="RefSeq" id="WP_274050125.1">
    <property type="nucleotide sequence ID" value="NZ_CP059693.1"/>
</dbReference>
<accession>A0ABY7V941</accession>
<dbReference type="NCBIfam" id="TIGR00229">
    <property type="entry name" value="sensory_box"/>
    <property type="match status" value="2"/>
</dbReference>
<dbReference type="InterPro" id="IPR000700">
    <property type="entry name" value="PAS-assoc_C"/>
</dbReference>
<feature type="domain" description="PAC" evidence="2">
    <location>
        <begin position="86"/>
        <end position="138"/>
    </location>
</feature>
<evidence type="ECO:0000313" key="5">
    <source>
        <dbReference type="EMBL" id="WDE10109.1"/>
    </source>
</evidence>
<feature type="domain" description="GGDEF" evidence="4">
    <location>
        <begin position="292"/>
        <end position="425"/>
    </location>
</feature>
<protein>
    <submittedName>
        <fullName evidence="5">EAL domain-containing protein</fullName>
    </submittedName>
</protein>
<dbReference type="Gene3D" id="3.30.450.20">
    <property type="entry name" value="PAS domain"/>
    <property type="match status" value="2"/>
</dbReference>
<evidence type="ECO:0000259" key="3">
    <source>
        <dbReference type="PROSITE" id="PS50883"/>
    </source>
</evidence>
<dbReference type="Proteomes" id="UP001215231">
    <property type="component" value="Chromosome"/>
</dbReference>
<proteinExistence type="predicted"/>
<dbReference type="SUPFAM" id="SSF141868">
    <property type="entry name" value="EAL domain-like"/>
    <property type="match status" value="1"/>
</dbReference>
<dbReference type="InterPro" id="IPR001633">
    <property type="entry name" value="EAL_dom"/>
</dbReference>
<dbReference type="InterPro" id="IPR035965">
    <property type="entry name" value="PAS-like_dom_sf"/>
</dbReference>
<evidence type="ECO:0000259" key="4">
    <source>
        <dbReference type="PROSITE" id="PS50887"/>
    </source>
</evidence>
<dbReference type="InterPro" id="IPR043128">
    <property type="entry name" value="Rev_trsase/Diguanyl_cyclase"/>
</dbReference>
<sequence>MPKPELSKHTTDMDDDLLRVIDAMPIAMVLSRVDGSLEYVNPALKQLLGYPDDEIYQPDVVISHPASMTINKTIRQHLKDDPYNPVIIEKQYLHKSGSIISGLLTMVAQADNKNNIKRFIAQIVDLTQLKQTQASLFLFKTLLDNSNDAIYVVDLQSKLFIECNQTACRQLGYSRDELINRMCVNDICLNPHNEKPLCEVINEIKPPAGVLLEREQVCKNGSTIPVEINACYIQQEEKQYLLAVVRDISHRKRNEAIIWRQANFDALTQLPNRRLLQDRLQLAIKQVHRSRQLIALLYLDLDRFKEVNDTLGHSTGDLLLIEAAKRLQLCIREVDTLARIGGDEFTIILTELDNRDIVERIANKLLTQLSYPFNLGNEQIHISTSIGISFYPQDAASAESLFKGADQAMYAAKKKGKNSFEYFTPWMQQQSRQRSGLIKELRQALGQQQFLLHYQPVFELTTGQLTKAEALLRWQHPAKGIIEPADFIALCEETGIIIPLGSWVFQQAIRQLSLWQPRLAPDFQLSINTSLLQFQDKQKDILLCLNNLKHYQLSTKQLIIEVTEKTLMDSHHNITEKLLALQQAGINVALDDFGTGYSALASLTRQDISFIKIDRSVIHNIAASSADRILCEAIIAMAHKLSIKVIAEGIETEAQKQLLLDAGCDYGQGYLFSPPIPAQSFQLLLKQH</sequence>
<organism evidence="5 6">
    <name type="scientific">Thalassomonas haliotis</name>
    <dbReference type="NCBI Taxonomy" id="485448"/>
    <lineage>
        <taxon>Bacteria</taxon>
        <taxon>Pseudomonadati</taxon>
        <taxon>Pseudomonadota</taxon>
        <taxon>Gammaproteobacteria</taxon>
        <taxon>Alteromonadales</taxon>
        <taxon>Colwelliaceae</taxon>
        <taxon>Thalassomonas</taxon>
    </lineage>
</organism>
<dbReference type="PANTHER" id="PTHR44757">
    <property type="entry name" value="DIGUANYLATE CYCLASE DGCP"/>
    <property type="match status" value="1"/>
</dbReference>
<dbReference type="Pfam" id="PF00563">
    <property type="entry name" value="EAL"/>
    <property type="match status" value="1"/>
</dbReference>
<dbReference type="Gene3D" id="3.20.20.450">
    <property type="entry name" value="EAL domain"/>
    <property type="match status" value="1"/>
</dbReference>
<dbReference type="PANTHER" id="PTHR44757:SF2">
    <property type="entry name" value="BIOFILM ARCHITECTURE MAINTENANCE PROTEIN MBAA"/>
    <property type="match status" value="1"/>
</dbReference>
<feature type="domain" description="PAS" evidence="1">
    <location>
        <begin position="13"/>
        <end position="55"/>
    </location>
</feature>
<gene>
    <name evidence="5" type="ORF">H3N35_17670</name>
</gene>
<feature type="domain" description="PAS" evidence="1">
    <location>
        <begin position="135"/>
        <end position="187"/>
    </location>
</feature>
<feature type="domain" description="EAL" evidence="3">
    <location>
        <begin position="434"/>
        <end position="688"/>
    </location>
</feature>
<dbReference type="CDD" id="cd01948">
    <property type="entry name" value="EAL"/>
    <property type="match status" value="1"/>
</dbReference>
<dbReference type="InterPro" id="IPR029787">
    <property type="entry name" value="Nucleotide_cyclase"/>
</dbReference>
<keyword evidence="6" id="KW-1185">Reference proteome</keyword>
<dbReference type="SUPFAM" id="SSF55785">
    <property type="entry name" value="PYP-like sensor domain (PAS domain)"/>
    <property type="match status" value="2"/>
</dbReference>
<evidence type="ECO:0000259" key="2">
    <source>
        <dbReference type="PROSITE" id="PS50113"/>
    </source>
</evidence>
<dbReference type="PROSITE" id="PS50883">
    <property type="entry name" value="EAL"/>
    <property type="match status" value="1"/>
</dbReference>
<dbReference type="InterPro" id="IPR035919">
    <property type="entry name" value="EAL_sf"/>
</dbReference>
<dbReference type="SMART" id="SM00086">
    <property type="entry name" value="PAC"/>
    <property type="match status" value="2"/>
</dbReference>
<dbReference type="InterPro" id="IPR052155">
    <property type="entry name" value="Biofilm_reg_signaling"/>
</dbReference>
<dbReference type="Pfam" id="PF00990">
    <property type="entry name" value="GGDEF"/>
    <property type="match status" value="1"/>
</dbReference>
<dbReference type="SMART" id="SM00052">
    <property type="entry name" value="EAL"/>
    <property type="match status" value="1"/>
</dbReference>
<dbReference type="SMART" id="SM00091">
    <property type="entry name" value="PAS"/>
    <property type="match status" value="2"/>
</dbReference>
<dbReference type="NCBIfam" id="TIGR00254">
    <property type="entry name" value="GGDEF"/>
    <property type="match status" value="1"/>
</dbReference>
<evidence type="ECO:0000313" key="6">
    <source>
        <dbReference type="Proteomes" id="UP001215231"/>
    </source>
</evidence>
<dbReference type="Gene3D" id="3.30.70.270">
    <property type="match status" value="1"/>
</dbReference>
<dbReference type="SMART" id="SM00267">
    <property type="entry name" value="GGDEF"/>
    <property type="match status" value="1"/>
</dbReference>
<dbReference type="InterPro" id="IPR000014">
    <property type="entry name" value="PAS"/>
</dbReference>
<evidence type="ECO:0000259" key="1">
    <source>
        <dbReference type="PROSITE" id="PS50112"/>
    </source>
</evidence>
<dbReference type="CDD" id="cd01949">
    <property type="entry name" value="GGDEF"/>
    <property type="match status" value="1"/>
</dbReference>
<dbReference type="PROSITE" id="PS50112">
    <property type="entry name" value="PAS"/>
    <property type="match status" value="2"/>
</dbReference>
<dbReference type="PROSITE" id="PS50113">
    <property type="entry name" value="PAC"/>
    <property type="match status" value="1"/>
</dbReference>
<dbReference type="CDD" id="cd00130">
    <property type="entry name" value="PAS"/>
    <property type="match status" value="2"/>
</dbReference>
<reference evidence="5 6" key="1">
    <citation type="journal article" date="2022" name="Mar. Drugs">
        <title>Bioassay-Guided Fractionation Leads to the Detection of Cholic Acid Generated by the Rare Thalassomonas sp.</title>
        <authorList>
            <person name="Pheiffer F."/>
            <person name="Schneider Y.K."/>
            <person name="Hansen E.H."/>
            <person name="Andersen J.H."/>
            <person name="Isaksson J."/>
            <person name="Busche T."/>
            <person name="R C."/>
            <person name="Kalinowski J."/>
            <person name="Zyl L.V."/>
            <person name="Trindade M."/>
        </authorList>
    </citation>
    <scope>NUCLEOTIDE SEQUENCE [LARGE SCALE GENOMIC DNA]</scope>
    <source>
        <strain evidence="5 6">A5K-61T</strain>
    </source>
</reference>
<dbReference type="PROSITE" id="PS50887">
    <property type="entry name" value="GGDEF"/>
    <property type="match status" value="1"/>
</dbReference>
<dbReference type="InterPro" id="IPR001610">
    <property type="entry name" value="PAC"/>
</dbReference>
<dbReference type="Pfam" id="PF13426">
    <property type="entry name" value="PAS_9"/>
    <property type="match status" value="2"/>
</dbReference>
<dbReference type="SUPFAM" id="SSF55073">
    <property type="entry name" value="Nucleotide cyclase"/>
    <property type="match status" value="1"/>
</dbReference>
<dbReference type="InterPro" id="IPR000160">
    <property type="entry name" value="GGDEF_dom"/>
</dbReference>